<organism evidence="1 2">
    <name type="scientific">Rhizobium lusitanum</name>
    <dbReference type="NCBI Taxonomy" id="293958"/>
    <lineage>
        <taxon>Bacteria</taxon>
        <taxon>Pseudomonadati</taxon>
        <taxon>Pseudomonadota</taxon>
        <taxon>Alphaproteobacteria</taxon>
        <taxon>Hyphomicrobiales</taxon>
        <taxon>Rhizobiaceae</taxon>
        <taxon>Rhizobium/Agrobacterium group</taxon>
        <taxon>Rhizobium</taxon>
    </lineage>
</organism>
<dbReference type="EMBL" id="JACHBG010000008">
    <property type="protein sequence ID" value="MBB6486569.1"/>
    <property type="molecule type" value="Genomic_DNA"/>
</dbReference>
<proteinExistence type="predicted"/>
<dbReference type="Proteomes" id="UP000565576">
    <property type="component" value="Unassembled WGS sequence"/>
</dbReference>
<evidence type="ECO:0000313" key="2">
    <source>
        <dbReference type="Proteomes" id="UP000565576"/>
    </source>
</evidence>
<comment type="caution">
    <text evidence="1">The sequence shown here is derived from an EMBL/GenBank/DDBJ whole genome shotgun (WGS) entry which is preliminary data.</text>
</comment>
<dbReference type="RefSeq" id="WP_184706653.1">
    <property type="nucleotide sequence ID" value="NZ_JACHBG010000008.1"/>
</dbReference>
<reference evidence="1 2" key="1">
    <citation type="submission" date="2020-08" db="EMBL/GenBank/DDBJ databases">
        <title>Genomic Encyclopedia of Type Strains, Phase IV (KMG-V): Genome sequencing to study the core and pangenomes of soil and plant-associated prokaryotes.</title>
        <authorList>
            <person name="Whitman W."/>
        </authorList>
    </citation>
    <scope>NUCLEOTIDE SEQUENCE [LARGE SCALE GENOMIC DNA]</scope>
    <source>
        <strain evidence="1 2">SEMIA 4060</strain>
    </source>
</reference>
<dbReference type="AlphaFoldDB" id="A0A7X0ITI7"/>
<gene>
    <name evidence="1" type="ORF">GGD46_003864</name>
</gene>
<evidence type="ECO:0000313" key="1">
    <source>
        <dbReference type="EMBL" id="MBB6486569.1"/>
    </source>
</evidence>
<sequence>MDHDDILGTISNSDEIAVAAESAATGVNHYHGMAISKRPSQVVPLMSRQALEARRRHIGAAFGDFTGKILEENAPRELYLIDAWDTPRSQDGMQQIKTKYRGALENDRLRIV</sequence>
<name>A0A7X0ITI7_9HYPH</name>
<protein>
    <submittedName>
        <fullName evidence="1">Uncharacterized protein</fullName>
    </submittedName>
</protein>
<accession>A0A7X0ITI7</accession>